<feature type="transmembrane region" description="Helical" evidence="8">
    <location>
        <begin position="571"/>
        <end position="592"/>
    </location>
</feature>
<dbReference type="GO" id="GO:0016020">
    <property type="term" value="C:membrane"/>
    <property type="evidence" value="ECO:0007669"/>
    <property type="project" value="UniProtKB-SubCell"/>
</dbReference>
<dbReference type="Gene3D" id="1.20.1250.20">
    <property type="entry name" value="MFS general substrate transporter like domains"/>
    <property type="match status" value="2"/>
</dbReference>
<feature type="transmembrane region" description="Helical" evidence="8">
    <location>
        <begin position="214"/>
        <end position="235"/>
    </location>
</feature>
<protein>
    <recommendedName>
        <fullName evidence="9">Major facilitator superfamily (MFS) profile domain-containing protein</fullName>
    </recommendedName>
</protein>
<dbReference type="InterPro" id="IPR050814">
    <property type="entry name" value="Myo-inositol_Transporter"/>
</dbReference>
<evidence type="ECO:0000256" key="1">
    <source>
        <dbReference type="ARBA" id="ARBA00004141"/>
    </source>
</evidence>
<gene>
    <name evidence="10" type="ORF">R1flu_011533</name>
</gene>
<evidence type="ECO:0000256" key="5">
    <source>
        <dbReference type="ARBA" id="ARBA00022989"/>
    </source>
</evidence>
<reference evidence="10 11" key="1">
    <citation type="submission" date="2024-09" db="EMBL/GenBank/DDBJ databases">
        <title>Chromosome-scale assembly of Riccia fluitans.</title>
        <authorList>
            <person name="Paukszto L."/>
            <person name="Sawicki J."/>
            <person name="Karawczyk K."/>
            <person name="Piernik-Szablinska J."/>
            <person name="Szczecinska M."/>
            <person name="Mazdziarz M."/>
        </authorList>
    </citation>
    <scope>NUCLEOTIDE SEQUENCE [LARGE SCALE GENOMIC DNA]</scope>
    <source>
        <strain evidence="10">Rf_01</strain>
        <tissue evidence="10">Aerial parts of the thallus</tissue>
    </source>
</reference>
<comment type="subcellular location">
    <subcellularLocation>
        <location evidence="1">Membrane</location>
        <topology evidence="1">Multi-pass membrane protein</topology>
    </subcellularLocation>
</comment>
<keyword evidence="4 8" id="KW-0812">Transmembrane</keyword>
<comment type="similarity">
    <text evidence="2">Belongs to the major facilitator superfamily. Sugar transporter (TC 2.A.1.1) family.</text>
</comment>
<dbReference type="NCBIfam" id="TIGR00879">
    <property type="entry name" value="SP"/>
    <property type="match status" value="1"/>
</dbReference>
<feature type="domain" description="Major facilitator superfamily (MFS) profile" evidence="9">
    <location>
        <begin position="120"/>
        <end position="626"/>
    </location>
</feature>
<name>A0ABD1Z834_9MARC</name>
<feature type="transmembrane region" description="Helical" evidence="8">
    <location>
        <begin position="434"/>
        <end position="452"/>
    </location>
</feature>
<dbReference type="PANTHER" id="PTHR48020">
    <property type="entry name" value="PROTON MYO-INOSITOL COTRANSPORTER"/>
    <property type="match status" value="1"/>
</dbReference>
<evidence type="ECO:0000313" key="11">
    <source>
        <dbReference type="Proteomes" id="UP001605036"/>
    </source>
</evidence>
<dbReference type="InterPro" id="IPR005829">
    <property type="entry name" value="Sugar_transporter_CS"/>
</dbReference>
<keyword evidence="6 8" id="KW-0472">Membrane</keyword>
<dbReference type="PROSITE" id="PS00217">
    <property type="entry name" value="SUGAR_TRANSPORT_2"/>
    <property type="match status" value="1"/>
</dbReference>
<evidence type="ECO:0000259" key="9">
    <source>
        <dbReference type="PROSITE" id="PS50850"/>
    </source>
</evidence>
<feature type="transmembrane region" description="Helical" evidence="8">
    <location>
        <begin position="401"/>
        <end position="422"/>
    </location>
</feature>
<feature type="transmembrane region" description="Helical" evidence="8">
    <location>
        <begin position="359"/>
        <end position="381"/>
    </location>
</feature>
<dbReference type="PRINTS" id="PR00171">
    <property type="entry name" value="SUGRTRNSPORT"/>
</dbReference>
<feature type="transmembrane region" description="Helical" evidence="8">
    <location>
        <begin position="536"/>
        <end position="559"/>
    </location>
</feature>
<keyword evidence="3" id="KW-0813">Transport</keyword>
<dbReference type="InterPro" id="IPR003663">
    <property type="entry name" value="Sugar/inositol_transpt"/>
</dbReference>
<dbReference type="InterPro" id="IPR036259">
    <property type="entry name" value="MFS_trans_sf"/>
</dbReference>
<dbReference type="InterPro" id="IPR005828">
    <property type="entry name" value="MFS_sugar_transport-like"/>
</dbReference>
<organism evidence="10 11">
    <name type="scientific">Riccia fluitans</name>
    <dbReference type="NCBI Taxonomy" id="41844"/>
    <lineage>
        <taxon>Eukaryota</taxon>
        <taxon>Viridiplantae</taxon>
        <taxon>Streptophyta</taxon>
        <taxon>Embryophyta</taxon>
        <taxon>Marchantiophyta</taxon>
        <taxon>Marchantiopsida</taxon>
        <taxon>Marchantiidae</taxon>
        <taxon>Marchantiales</taxon>
        <taxon>Ricciaceae</taxon>
        <taxon>Riccia</taxon>
    </lineage>
</organism>
<sequence length="674" mass="73007">MIELRLWQLVLSKKKKRTKCKRSNNWKHLLVLQAGTAGPGEEAEGNKSGVELKSIASSRAEDKQQQQLKRGKAMSEIAQRKNRWQDYRAQDDNDEDEDKDYATMPSMPSLPSSGLFTFLLSLSAGLGGFLFGYDTGVISGALLYIKDDFESVKRSTLLQETIVSTAILGAAIGAVTGGRLNDILGRRSTVLISDAVFILGSVLMALAADPTFLILGRLVVGFGIGVASITAPLYIAEVSPPDKRGALVTVNVLMITTGQFLSYLVNYAFTKVPGTWRWMLGFAALPAILQSTLFLHLPESPRWLAGQKKFDEAITLLRTIHPPEVAKAEIEEVLAAMVEHHQFNPPPAKLFEVLKSKELRLALTAGIGMQVFQQLVGINTVMYYSTSIVEQAGYASHETALLISSGIAGMNALGTVVGILLIDRSGRRKLALSSLFGCVVALCLLASAFQLASMNSPGVTWPETSTESNLMCPDFPVAESPPISTCFDCLQAGCGFCGNEMQAGTCLIFSGNASDVCSASSRSWYSSGCPSNYGKLALAGLVLFIMAFSPGMGPVPWTVNSEIYPLEFRGLCGGIAATANWISNFLVAQTFLSLVEYIGQPITFLLIALFALLAIMFVSIAVPETKNLTFDEVKKLWERTVDADGLLGNWFRGGWVNYAAEIDEKGKRAVQEEH</sequence>
<evidence type="ECO:0000256" key="8">
    <source>
        <dbReference type="SAM" id="Phobius"/>
    </source>
</evidence>
<evidence type="ECO:0000256" key="2">
    <source>
        <dbReference type="ARBA" id="ARBA00010992"/>
    </source>
</evidence>
<evidence type="ECO:0000256" key="6">
    <source>
        <dbReference type="ARBA" id="ARBA00023136"/>
    </source>
</evidence>
<dbReference type="Proteomes" id="UP001605036">
    <property type="component" value="Unassembled WGS sequence"/>
</dbReference>
<dbReference type="PROSITE" id="PS50850">
    <property type="entry name" value="MFS"/>
    <property type="match status" value="1"/>
</dbReference>
<feature type="transmembrane region" description="Helical" evidence="8">
    <location>
        <begin position="157"/>
        <end position="177"/>
    </location>
</feature>
<comment type="caution">
    <text evidence="10">The sequence shown here is derived from an EMBL/GenBank/DDBJ whole genome shotgun (WGS) entry which is preliminary data.</text>
</comment>
<dbReference type="SUPFAM" id="SSF103473">
    <property type="entry name" value="MFS general substrate transporter"/>
    <property type="match status" value="1"/>
</dbReference>
<feature type="region of interest" description="Disordered" evidence="7">
    <location>
        <begin position="83"/>
        <end position="104"/>
    </location>
</feature>
<accession>A0ABD1Z834</accession>
<dbReference type="PANTHER" id="PTHR48020:SF12">
    <property type="entry name" value="PROTON MYO-INOSITOL COTRANSPORTER"/>
    <property type="match status" value="1"/>
</dbReference>
<feature type="transmembrane region" description="Helical" evidence="8">
    <location>
        <begin position="247"/>
        <end position="269"/>
    </location>
</feature>
<evidence type="ECO:0000313" key="10">
    <source>
        <dbReference type="EMBL" id="KAL2643946.1"/>
    </source>
</evidence>
<dbReference type="CDD" id="cd17360">
    <property type="entry name" value="MFS_HMIT_like"/>
    <property type="match status" value="1"/>
</dbReference>
<proteinExistence type="inferred from homology"/>
<keyword evidence="11" id="KW-1185">Reference proteome</keyword>
<keyword evidence="5 8" id="KW-1133">Transmembrane helix</keyword>
<evidence type="ECO:0000256" key="4">
    <source>
        <dbReference type="ARBA" id="ARBA00022692"/>
    </source>
</evidence>
<evidence type="ECO:0000256" key="3">
    <source>
        <dbReference type="ARBA" id="ARBA00022448"/>
    </source>
</evidence>
<evidence type="ECO:0000256" key="7">
    <source>
        <dbReference type="SAM" id="MobiDB-lite"/>
    </source>
</evidence>
<dbReference type="AlphaFoldDB" id="A0ABD1Z834"/>
<feature type="transmembrane region" description="Helical" evidence="8">
    <location>
        <begin position="115"/>
        <end position="145"/>
    </location>
</feature>
<dbReference type="EMBL" id="JBHFFA010000002">
    <property type="protein sequence ID" value="KAL2643946.1"/>
    <property type="molecule type" value="Genomic_DNA"/>
</dbReference>
<dbReference type="InterPro" id="IPR020846">
    <property type="entry name" value="MFS_dom"/>
</dbReference>
<feature type="transmembrane region" description="Helical" evidence="8">
    <location>
        <begin position="598"/>
        <end position="622"/>
    </location>
</feature>
<dbReference type="Pfam" id="PF00083">
    <property type="entry name" value="Sugar_tr"/>
    <property type="match status" value="2"/>
</dbReference>
<feature type="transmembrane region" description="Helical" evidence="8">
    <location>
        <begin position="189"/>
        <end position="208"/>
    </location>
</feature>